<name>W5THM4_9NOCA</name>
<keyword evidence="4" id="KW-1185">Reference proteome</keyword>
<sequence length="87" mass="9445">MPTPITPGSDQPIPDGPELDRLVGEAMRTPEVEWHWTIRTETGLAIVLAMAIITLWGTVADKSHRRTATARAVSTPGPHSAPPRSLR</sequence>
<feature type="region of interest" description="Disordered" evidence="1">
    <location>
        <begin position="1"/>
        <end position="20"/>
    </location>
</feature>
<proteinExistence type="predicted"/>
<feature type="transmembrane region" description="Helical" evidence="2">
    <location>
        <begin position="42"/>
        <end position="59"/>
    </location>
</feature>
<dbReference type="KEGG" id="nno:NONO_c38800"/>
<evidence type="ECO:0000313" key="4">
    <source>
        <dbReference type="Proteomes" id="UP000019150"/>
    </source>
</evidence>
<gene>
    <name evidence="3" type="ORF">NONO_c38800</name>
</gene>
<keyword evidence="2" id="KW-0812">Transmembrane</keyword>
<evidence type="ECO:0000256" key="1">
    <source>
        <dbReference type="SAM" id="MobiDB-lite"/>
    </source>
</evidence>
<dbReference type="STRING" id="1415166.NONO_c38800"/>
<keyword evidence="2" id="KW-1133">Transmembrane helix</keyword>
<organism evidence="3 4">
    <name type="scientific">Nocardia nova SH22a</name>
    <dbReference type="NCBI Taxonomy" id="1415166"/>
    <lineage>
        <taxon>Bacteria</taxon>
        <taxon>Bacillati</taxon>
        <taxon>Actinomycetota</taxon>
        <taxon>Actinomycetes</taxon>
        <taxon>Mycobacteriales</taxon>
        <taxon>Nocardiaceae</taxon>
        <taxon>Nocardia</taxon>
    </lineage>
</organism>
<dbReference type="EMBL" id="CP006850">
    <property type="protein sequence ID" value="AHH18664.1"/>
    <property type="molecule type" value="Genomic_DNA"/>
</dbReference>
<dbReference type="RefSeq" id="WP_025350092.1">
    <property type="nucleotide sequence ID" value="NZ_CP006850.1"/>
</dbReference>
<evidence type="ECO:0000313" key="3">
    <source>
        <dbReference type="EMBL" id="AHH18664.1"/>
    </source>
</evidence>
<dbReference type="PATRIC" id="fig|1415166.3.peg.3981"/>
<evidence type="ECO:0000256" key="2">
    <source>
        <dbReference type="SAM" id="Phobius"/>
    </source>
</evidence>
<protein>
    <submittedName>
        <fullName evidence="3">Uncharacterized protein</fullName>
    </submittedName>
</protein>
<dbReference type="HOGENOM" id="CLU_2480241_0_0_11"/>
<dbReference type="AlphaFoldDB" id="W5THM4"/>
<reference evidence="3 4" key="1">
    <citation type="journal article" date="2014" name="Appl. Environ. Microbiol.">
        <title>Insights into the Microbial Degradation of Rubber and Gutta-Percha by Analysis of the Complete Genome of Nocardia nova SH22a.</title>
        <authorList>
            <person name="Luo Q."/>
            <person name="Hiessl S."/>
            <person name="Poehlein A."/>
            <person name="Daniel R."/>
            <person name="Steinbuchel A."/>
        </authorList>
    </citation>
    <scope>NUCLEOTIDE SEQUENCE [LARGE SCALE GENOMIC DNA]</scope>
    <source>
        <strain evidence="3">SH22a</strain>
    </source>
</reference>
<keyword evidence="2" id="KW-0472">Membrane</keyword>
<feature type="region of interest" description="Disordered" evidence="1">
    <location>
        <begin position="62"/>
        <end position="87"/>
    </location>
</feature>
<accession>W5THM4</accession>
<dbReference type="Proteomes" id="UP000019150">
    <property type="component" value="Chromosome"/>
</dbReference>